<organism evidence="2 3">
    <name type="scientific">Batillaria attramentaria</name>
    <dbReference type="NCBI Taxonomy" id="370345"/>
    <lineage>
        <taxon>Eukaryota</taxon>
        <taxon>Metazoa</taxon>
        <taxon>Spiralia</taxon>
        <taxon>Lophotrochozoa</taxon>
        <taxon>Mollusca</taxon>
        <taxon>Gastropoda</taxon>
        <taxon>Caenogastropoda</taxon>
        <taxon>Sorbeoconcha</taxon>
        <taxon>Cerithioidea</taxon>
        <taxon>Batillariidae</taxon>
        <taxon>Batillaria</taxon>
    </lineage>
</organism>
<comment type="caution">
    <text evidence="2">The sequence shown here is derived from an EMBL/GenBank/DDBJ whole genome shotgun (WGS) entry which is preliminary data.</text>
</comment>
<accession>A0ABD0LSI6</accession>
<dbReference type="EMBL" id="JACVVK020000028">
    <property type="protein sequence ID" value="KAK7502038.1"/>
    <property type="molecule type" value="Genomic_DNA"/>
</dbReference>
<evidence type="ECO:0000313" key="2">
    <source>
        <dbReference type="EMBL" id="KAK7502038.1"/>
    </source>
</evidence>
<sequence length="172" mass="18902">METKTQSEHLETSHHPSLLTHTLRKVQCQGHSCSWTREVQTRPPQQKVLGVMSCHSSDAGTCRLFPRARLMNKDEDACNSGGAEARGRLKPTENDLVNNLKRQKEGSVRVISHQGGQPFRGKLPIAILHDLVPIFGAPFNTILDRGNPINSSVTSGSEVPGSRTRDCDGDLQ</sequence>
<feature type="region of interest" description="Disordered" evidence="1">
    <location>
        <begin position="151"/>
        <end position="172"/>
    </location>
</feature>
<protein>
    <submittedName>
        <fullName evidence="2">Uncharacterized protein</fullName>
    </submittedName>
</protein>
<dbReference type="Proteomes" id="UP001519460">
    <property type="component" value="Unassembled WGS sequence"/>
</dbReference>
<evidence type="ECO:0000313" key="3">
    <source>
        <dbReference type="Proteomes" id="UP001519460"/>
    </source>
</evidence>
<reference evidence="2 3" key="1">
    <citation type="journal article" date="2023" name="Sci. Data">
        <title>Genome assembly of the Korean intertidal mud-creeper Batillaria attramentaria.</title>
        <authorList>
            <person name="Patra A.K."/>
            <person name="Ho P.T."/>
            <person name="Jun S."/>
            <person name="Lee S.J."/>
            <person name="Kim Y."/>
            <person name="Won Y.J."/>
        </authorList>
    </citation>
    <scope>NUCLEOTIDE SEQUENCE [LARGE SCALE GENOMIC DNA]</scope>
    <source>
        <strain evidence="2">Wonlab-2016</strain>
    </source>
</reference>
<name>A0ABD0LSI6_9CAEN</name>
<dbReference type="AlphaFoldDB" id="A0ABD0LSI6"/>
<gene>
    <name evidence="2" type="ORF">BaRGS_00006790</name>
</gene>
<feature type="compositionally biased region" description="Basic and acidic residues" evidence="1">
    <location>
        <begin position="163"/>
        <end position="172"/>
    </location>
</feature>
<keyword evidence="3" id="KW-1185">Reference proteome</keyword>
<proteinExistence type="predicted"/>
<evidence type="ECO:0000256" key="1">
    <source>
        <dbReference type="SAM" id="MobiDB-lite"/>
    </source>
</evidence>